<dbReference type="Gene3D" id="1.10.510.10">
    <property type="entry name" value="Transferase(Phosphotransferase) domain 1"/>
    <property type="match status" value="1"/>
</dbReference>
<dbReference type="PANTHER" id="PTHR13448:SF13">
    <property type="entry name" value="(RAPE) HYPOTHETICAL PROTEIN"/>
    <property type="match status" value="1"/>
</dbReference>
<evidence type="ECO:0000313" key="3">
    <source>
        <dbReference type="Proteomes" id="UP000712600"/>
    </source>
</evidence>
<name>A0A8S9P874_BRACR</name>
<feature type="domain" description="Protein kinase" evidence="1">
    <location>
        <begin position="1"/>
        <end position="215"/>
    </location>
</feature>
<proteinExistence type="predicted"/>
<evidence type="ECO:0000259" key="1">
    <source>
        <dbReference type="PROSITE" id="PS50011"/>
    </source>
</evidence>
<dbReference type="AlphaFoldDB" id="A0A8S9P874"/>
<dbReference type="Pfam" id="PF00069">
    <property type="entry name" value="Pkinase"/>
    <property type="match status" value="1"/>
</dbReference>
<dbReference type="EMBL" id="QGKX02001521">
    <property type="protein sequence ID" value="KAF3513268.1"/>
    <property type="molecule type" value="Genomic_DNA"/>
</dbReference>
<comment type="caution">
    <text evidence="2">The sequence shown here is derived from an EMBL/GenBank/DDBJ whole genome shotgun (WGS) entry which is preliminary data.</text>
</comment>
<evidence type="ECO:0000313" key="2">
    <source>
        <dbReference type="EMBL" id="KAF3513268.1"/>
    </source>
</evidence>
<dbReference type="SUPFAM" id="SSF56112">
    <property type="entry name" value="Protein kinase-like (PK-like)"/>
    <property type="match status" value="1"/>
</dbReference>
<organism evidence="2 3">
    <name type="scientific">Brassica cretica</name>
    <name type="common">Mustard</name>
    <dbReference type="NCBI Taxonomy" id="69181"/>
    <lineage>
        <taxon>Eukaryota</taxon>
        <taxon>Viridiplantae</taxon>
        <taxon>Streptophyta</taxon>
        <taxon>Embryophyta</taxon>
        <taxon>Tracheophyta</taxon>
        <taxon>Spermatophyta</taxon>
        <taxon>Magnoliopsida</taxon>
        <taxon>eudicotyledons</taxon>
        <taxon>Gunneridae</taxon>
        <taxon>Pentapetalae</taxon>
        <taxon>rosids</taxon>
        <taxon>malvids</taxon>
        <taxon>Brassicales</taxon>
        <taxon>Brassicaceae</taxon>
        <taxon>Brassiceae</taxon>
        <taxon>Brassica</taxon>
    </lineage>
</organism>
<accession>A0A8S9P874</accession>
<dbReference type="Proteomes" id="UP000712600">
    <property type="component" value="Unassembled WGS sequence"/>
</dbReference>
<dbReference type="InterPro" id="IPR011009">
    <property type="entry name" value="Kinase-like_dom_sf"/>
</dbReference>
<dbReference type="InterPro" id="IPR019308">
    <property type="entry name" value="TMEM214"/>
</dbReference>
<dbReference type="PROSITE" id="PS50011">
    <property type="entry name" value="PROTEIN_KINASE_DOM"/>
    <property type="match status" value="1"/>
</dbReference>
<gene>
    <name evidence="2" type="ORF">F2Q69_00001655</name>
</gene>
<dbReference type="GO" id="GO:0005524">
    <property type="term" value="F:ATP binding"/>
    <property type="evidence" value="ECO:0007669"/>
    <property type="project" value="InterPro"/>
</dbReference>
<sequence length="215" mass="23926">MSRDEIEIKLRRAPTRSPANSAISSELGDLCGTRPTISDEFGYLQALSGVSFPCVKMFNESPNLSTLIDIPLSHIPQSIYGTTRNWMNLPPVEVLYFSVFILRGFDQILLDLEAQQGGGDDSKSQVGMFVALAIVLRCKPEALTSVLPTLREDPKDLKPENFLLLNEDENSPLKTIDFGLSDFYKPGDVFKDIVGDAYYIALEALKRKYESEAVI</sequence>
<dbReference type="PANTHER" id="PTHR13448">
    <property type="entry name" value="TRANSMEMBRANE PROTEIN 214"/>
    <property type="match status" value="1"/>
</dbReference>
<dbReference type="InterPro" id="IPR000719">
    <property type="entry name" value="Prot_kinase_dom"/>
</dbReference>
<dbReference type="GO" id="GO:0004672">
    <property type="term" value="F:protein kinase activity"/>
    <property type="evidence" value="ECO:0007669"/>
    <property type="project" value="InterPro"/>
</dbReference>
<dbReference type="GO" id="GO:0005783">
    <property type="term" value="C:endoplasmic reticulum"/>
    <property type="evidence" value="ECO:0007669"/>
    <property type="project" value="TreeGrafter"/>
</dbReference>
<protein>
    <recommendedName>
        <fullName evidence="1">Protein kinase domain-containing protein</fullName>
    </recommendedName>
</protein>
<reference evidence="2" key="1">
    <citation type="submission" date="2019-12" db="EMBL/GenBank/DDBJ databases">
        <title>Genome sequencing and annotation of Brassica cretica.</title>
        <authorList>
            <person name="Studholme D.J."/>
            <person name="Sarris P."/>
        </authorList>
    </citation>
    <scope>NUCLEOTIDE SEQUENCE</scope>
    <source>
        <strain evidence="2">PFS-109/04</strain>
        <tissue evidence="2">Leaf</tissue>
    </source>
</reference>
<dbReference type="GO" id="GO:0005794">
    <property type="term" value="C:Golgi apparatus"/>
    <property type="evidence" value="ECO:0007669"/>
    <property type="project" value="TreeGrafter"/>
</dbReference>